<sequence length="51" mass="5639">GSANDATLWHTACALNLHVPAGKYFLADVGFCICSVLMVPYHATCYHLQEW</sequence>
<evidence type="ECO:0000313" key="1">
    <source>
        <dbReference type="EMBL" id="EIW77142.1"/>
    </source>
</evidence>
<comment type="caution">
    <text evidence="1">The sequence shown here is derived from an EMBL/GenBank/DDBJ whole genome shotgun (WGS) entry which is preliminary data.</text>
</comment>
<feature type="non-terminal residue" evidence="1">
    <location>
        <position position="51"/>
    </location>
</feature>
<dbReference type="OrthoDB" id="1681765at2759"/>
<name>A0A5M3MD18_CONPW</name>
<gene>
    <name evidence="1" type="ORF">CONPUDRAFT_39734</name>
</gene>
<accession>A0A5M3MD18</accession>
<dbReference type="KEGG" id="cput:CONPUDRAFT_39734"/>
<dbReference type="RefSeq" id="XP_007772358.1">
    <property type="nucleotide sequence ID" value="XM_007774168.1"/>
</dbReference>
<evidence type="ECO:0008006" key="3">
    <source>
        <dbReference type="Google" id="ProtNLM"/>
    </source>
</evidence>
<proteinExistence type="predicted"/>
<reference evidence="2" key="1">
    <citation type="journal article" date="2012" name="Science">
        <title>The Paleozoic origin of enzymatic lignin decomposition reconstructed from 31 fungal genomes.</title>
        <authorList>
            <person name="Floudas D."/>
            <person name="Binder M."/>
            <person name="Riley R."/>
            <person name="Barry K."/>
            <person name="Blanchette R.A."/>
            <person name="Henrissat B."/>
            <person name="Martinez A.T."/>
            <person name="Otillar R."/>
            <person name="Spatafora J.W."/>
            <person name="Yadav J.S."/>
            <person name="Aerts A."/>
            <person name="Benoit I."/>
            <person name="Boyd A."/>
            <person name="Carlson A."/>
            <person name="Copeland A."/>
            <person name="Coutinho P.M."/>
            <person name="de Vries R.P."/>
            <person name="Ferreira P."/>
            <person name="Findley K."/>
            <person name="Foster B."/>
            <person name="Gaskell J."/>
            <person name="Glotzer D."/>
            <person name="Gorecki P."/>
            <person name="Heitman J."/>
            <person name="Hesse C."/>
            <person name="Hori C."/>
            <person name="Igarashi K."/>
            <person name="Jurgens J.A."/>
            <person name="Kallen N."/>
            <person name="Kersten P."/>
            <person name="Kohler A."/>
            <person name="Kuees U."/>
            <person name="Kumar T.K.A."/>
            <person name="Kuo A."/>
            <person name="LaButti K."/>
            <person name="Larrondo L.F."/>
            <person name="Lindquist E."/>
            <person name="Ling A."/>
            <person name="Lombard V."/>
            <person name="Lucas S."/>
            <person name="Lundell T."/>
            <person name="Martin R."/>
            <person name="McLaughlin D.J."/>
            <person name="Morgenstern I."/>
            <person name="Morin E."/>
            <person name="Murat C."/>
            <person name="Nagy L.G."/>
            <person name="Nolan M."/>
            <person name="Ohm R.A."/>
            <person name="Patyshakuliyeva A."/>
            <person name="Rokas A."/>
            <person name="Ruiz-Duenas F.J."/>
            <person name="Sabat G."/>
            <person name="Salamov A."/>
            <person name="Samejima M."/>
            <person name="Schmutz J."/>
            <person name="Slot J.C."/>
            <person name="St John F."/>
            <person name="Stenlid J."/>
            <person name="Sun H."/>
            <person name="Sun S."/>
            <person name="Syed K."/>
            <person name="Tsang A."/>
            <person name="Wiebenga A."/>
            <person name="Young D."/>
            <person name="Pisabarro A."/>
            <person name="Eastwood D.C."/>
            <person name="Martin F."/>
            <person name="Cullen D."/>
            <person name="Grigoriev I.V."/>
            <person name="Hibbett D.S."/>
        </authorList>
    </citation>
    <scope>NUCLEOTIDE SEQUENCE [LARGE SCALE GENOMIC DNA]</scope>
    <source>
        <strain evidence="2">RWD-64-598 SS2</strain>
    </source>
</reference>
<keyword evidence="2" id="KW-1185">Reference proteome</keyword>
<dbReference type="OMA" id="WHTACAL"/>
<dbReference type="EMBL" id="JH711584">
    <property type="protein sequence ID" value="EIW77142.1"/>
    <property type="molecule type" value="Genomic_DNA"/>
</dbReference>
<dbReference type="AlphaFoldDB" id="A0A5M3MD18"/>
<evidence type="ECO:0000313" key="2">
    <source>
        <dbReference type="Proteomes" id="UP000053558"/>
    </source>
</evidence>
<dbReference type="GeneID" id="19206863"/>
<feature type="non-terminal residue" evidence="1">
    <location>
        <position position="1"/>
    </location>
</feature>
<protein>
    <recommendedName>
        <fullName evidence="3">DDE Tnp4 domain-containing protein</fullName>
    </recommendedName>
</protein>
<dbReference type="Proteomes" id="UP000053558">
    <property type="component" value="Unassembled WGS sequence"/>
</dbReference>
<organism evidence="1 2">
    <name type="scientific">Coniophora puteana (strain RWD-64-598)</name>
    <name type="common">Brown rot fungus</name>
    <dbReference type="NCBI Taxonomy" id="741705"/>
    <lineage>
        <taxon>Eukaryota</taxon>
        <taxon>Fungi</taxon>
        <taxon>Dikarya</taxon>
        <taxon>Basidiomycota</taxon>
        <taxon>Agaricomycotina</taxon>
        <taxon>Agaricomycetes</taxon>
        <taxon>Agaricomycetidae</taxon>
        <taxon>Boletales</taxon>
        <taxon>Coniophorineae</taxon>
        <taxon>Coniophoraceae</taxon>
        <taxon>Coniophora</taxon>
    </lineage>
</organism>